<accession>A0A165KVB5</accession>
<dbReference type="AlphaFoldDB" id="A0A165KVB5"/>
<organism evidence="1 2">
    <name type="scientific">Exidia glandulosa HHB12029</name>
    <dbReference type="NCBI Taxonomy" id="1314781"/>
    <lineage>
        <taxon>Eukaryota</taxon>
        <taxon>Fungi</taxon>
        <taxon>Dikarya</taxon>
        <taxon>Basidiomycota</taxon>
        <taxon>Agaricomycotina</taxon>
        <taxon>Agaricomycetes</taxon>
        <taxon>Auriculariales</taxon>
        <taxon>Exidiaceae</taxon>
        <taxon>Exidia</taxon>
    </lineage>
</organism>
<name>A0A165KVB5_EXIGL</name>
<protein>
    <submittedName>
        <fullName evidence="1">Uncharacterized protein</fullName>
    </submittedName>
</protein>
<evidence type="ECO:0000313" key="1">
    <source>
        <dbReference type="EMBL" id="KZV96944.1"/>
    </source>
</evidence>
<keyword evidence="2" id="KW-1185">Reference proteome</keyword>
<dbReference type="InParanoid" id="A0A165KVB5"/>
<dbReference type="Proteomes" id="UP000077266">
    <property type="component" value="Unassembled WGS sequence"/>
</dbReference>
<reference evidence="1 2" key="1">
    <citation type="journal article" date="2016" name="Mol. Biol. Evol.">
        <title>Comparative Genomics of Early-Diverging Mushroom-Forming Fungi Provides Insights into the Origins of Lignocellulose Decay Capabilities.</title>
        <authorList>
            <person name="Nagy L.G."/>
            <person name="Riley R."/>
            <person name="Tritt A."/>
            <person name="Adam C."/>
            <person name="Daum C."/>
            <person name="Floudas D."/>
            <person name="Sun H."/>
            <person name="Yadav J.S."/>
            <person name="Pangilinan J."/>
            <person name="Larsson K.H."/>
            <person name="Matsuura K."/>
            <person name="Barry K."/>
            <person name="Labutti K."/>
            <person name="Kuo R."/>
            <person name="Ohm R.A."/>
            <person name="Bhattacharya S.S."/>
            <person name="Shirouzu T."/>
            <person name="Yoshinaga Y."/>
            <person name="Martin F.M."/>
            <person name="Grigoriev I.V."/>
            <person name="Hibbett D.S."/>
        </authorList>
    </citation>
    <scope>NUCLEOTIDE SEQUENCE [LARGE SCALE GENOMIC DNA]</scope>
    <source>
        <strain evidence="1 2">HHB12029</strain>
    </source>
</reference>
<gene>
    <name evidence="1" type="ORF">EXIGLDRAFT_574374</name>
</gene>
<feature type="non-terminal residue" evidence="1">
    <location>
        <position position="193"/>
    </location>
</feature>
<evidence type="ECO:0000313" key="2">
    <source>
        <dbReference type="Proteomes" id="UP000077266"/>
    </source>
</evidence>
<dbReference type="EMBL" id="KV425936">
    <property type="protein sequence ID" value="KZV96944.1"/>
    <property type="molecule type" value="Genomic_DNA"/>
</dbReference>
<proteinExistence type="predicted"/>
<dbReference type="OrthoDB" id="2999057at2759"/>
<sequence>GSYGGGGRSKTKIAQDDFDASSYTDLTPEHKVAVQVVQKSEWAWICHAELGVIFAVDCEKTITVSAESAPDAKPLCSKCALVLKNRRFRSSANKPLPDAANRKFTPKEYRNTTQASAALTILGLEGLLASETEGETRENNVLLRFMRGAVHGEYKDEKVFFGLMDAMVTLKDKERRGVGMQNMRWVPEYDDVM</sequence>
<feature type="non-terminal residue" evidence="1">
    <location>
        <position position="1"/>
    </location>
</feature>